<name>A0A8F3JC06_9FIRM</name>
<keyword evidence="2" id="KW-1185">Reference proteome</keyword>
<evidence type="ECO:0000313" key="2">
    <source>
        <dbReference type="Proteomes" id="UP000298642"/>
    </source>
</evidence>
<dbReference type="KEGG" id="obj:EIO64_18820"/>
<dbReference type="AlphaFoldDB" id="A0A8F3JC06"/>
<protein>
    <recommendedName>
        <fullName evidence="3">ATP-dependent DNA helicase RecG C-terminal domain-containing protein</fullName>
    </recommendedName>
</protein>
<organism evidence="1 2">
    <name type="scientific">Dysosmobacter welbionis</name>
    <dbReference type="NCBI Taxonomy" id="2093857"/>
    <lineage>
        <taxon>Bacteria</taxon>
        <taxon>Bacillati</taxon>
        <taxon>Bacillota</taxon>
        <taxon>Clostridia</taxon>
        <taxon>Eubacteriales</taxon>
        <taxon>Oscillospiraceae</taxon>
        <taxon>Dysosmobacter</taxon>
    </lineage>
</organism>
<evidence type="ECO:0008006" key="3">
    <source>
        <dbReference type="Google" id="ProtNLM"/>
    </source>
</evidence>
<sequence length="100" mass="11123">MQEGIQSISTRNRILRELCSQNPPISKVFREIGLADEQGSGMGNTYKYTKLYSGGSPEFIEGDVFHTVMPLAPITAEMVGPQDVTHVTLHDTLLERILVF</sequence>
<accession>A0A8F3JC06</accession>
<proteinExistence type="predicted"/>
<dbReference type="RefSeq" id="WP_207754055.1">
    <property type="nucleotide sequence ID" value="NZ_CP034413.3"/>
</dbReference>
<dbReference type="Gene3D" id="3.30.565.60">
    <property type="match status" value="1"/>
</dbReference>
<dbReference type="EMBL" id="CP034413">
    <property type="protein sequence ID" value="QWZ45857.1"/>
    <property type="molecule type" value="Genomic_DNA"/>
</dbReference>
<reference evidence="2" key="1">
    <citation type="submission" date="2018-12" db="EMBL/GenBank/DDBJ databases">
        <title>Dusodibacter welbiota gen. nov., sp. nov., isolated from human faeces and emended description of the Oscillibacter genus.</title>
        <authorList>
            <person name="Le Roy T."/>
            <person name="Van der Smissen P."/>
            <person name="Delzenne N."/>
            <person name="Muccioli G."/>
            <person name="Collet J.F."/>
            <person name="Cani P.D."/>
        </authorList>
    </citation>
    <scope>NUCLEOTIDE SEQUENCE [LARGE SCALE GENOMIC DNA]</scope>
    <source>
        <strain evidence="2">J115</strain>
    </source>
</reference>
<dbReference type="Proteomes" id="UP000298642">
    <property type="component" value="Chromosome"/>
</dbReference>
<dbReference type="InterPro" id="IPR038475">
    <property type="entry name" value="RecG_C_sf"/>
</dbReference>
<evidence type="ECO:0000313" key="1">
    <source>
        <dbReference type="EMBL" id="QWZ45857.1"/>
    </source>
</evidence>
<gene>
    <name evidence="1" type="ORF">EIO64_18820</name>
</gene>